<dbReference type="GO" id="GO:0046872">
    <property type="term" value="F:metal ion binding"/>
    <property type="evidence" value="ECO:0007669"/>
    <property type="project" value="UniProtKB-KW"/>
</dbReference>
<comment type="cofactor">
    <cofactor evidence="7">
        <name>Cu(2+)</name>
        <dbReference type="ChEBI" id="CHEBI:29036"/>
    </cofactor>
    <text evidence="7">The crystal structure with reduced Cu(1+) has also been determined.</text>
</comment>
<evidence type="ECO:0000256" key="3">
    <source>
        <dbReference type="ARBA" id="ARBA00022723"/>
    </source>
</evidence>
<evidence type="ECO:0000259" key="9">
    <source>
        <dbReference type="Pfam" id="PF00127"/>
    </source>
</evidence>
<dbReference type="PANTHER" id="PTHR34192">
    <property type="entry name" value="PLASTOCYANIN MAJOR ISOFORM, CHLOROPLASTIC-RELATED"/>
    <property type="match status" value="1"/>
</dbReference>
<evidence type="ECO:0000256" key="5">
    <source>
        <dbReference type="ARBA" id="ARBA00023008"/>
    </source>
</evidence>
<feature type="compositionally biased region" description="Gly residues" evidence="8">
    <location>
        <begin position="28"/>
        <end position="49"/>
    </location>
</feature>
<feature type="domain" description="Blue (type 1) copper" evidence="9">
    <location>
        <begin position="90"/>
        <end position="175"/>
    </location>
</feature>
<evidence type="ECO:0000256" key="4">
    <source>
        <dbReference type="ARBA" id="ARBA00022982"/>
    </source>
</evidence>
<evidence type="ECO:0000256" key="6">
    <source>
        <dbReference type="ARBA" id="ARBA00023136"/>
    </source>
</evidence>
<feature type="binding site" evidence="7">
    <location>
        <position position="160"/>
    </location>
    <ligand>
        <name>Cu cation</name>
        <dbReference type="ChEBI" id="CHEBI:23378"/>
    </ligand>
</feature>
<reference evidence="10 11" key="1">
    <citation type="journal article" date="2019" name="Int. J. Syst. Evol. Microbiol.">
        <title>The Global Catalogue of Microorganisms (GCM) 10K type strain sequencing project: providing services to taxonomists for standard genome sequencing and annotation.</title>
        <authorList>
            <consortium name="The Broad Institute Genomics Platform"/>
            <consortium name="The Broad Institute Genome Sequencing Center for Infectious Disease"/>
            <person name="Wu L."/>
            <person name="Ma J."/>
        </authorList>
    </citation>
    <scope>NUCLEOTIDE SEQUENCE [LARGE SCALE GENOMIC DNA]</scope>
    <source>
        <strain evidence="10 11">XZYJ18</strain>
    </source>
</reference>
<feature type="binding site" evidence="7">
    <location>
        <position position="125"/>
    </location>
    <ligand>
        <name>Cu cation</name>
        <dbReference type="ChEBI" id="CHEBI:23378"/>
    </ligand>
</feature>
<feature type="binding site" evidence="7">
    <location>
        <position position="163"/>
    </location>
    <ligand>
        <name>Cu cation</name>
        <dbReference type="ChEBI" id="CHEBI:23378"/>
    </ligand>
</feature>
<proteinExistence type="predicted"/>
<dbReference type="InterPro" id="IPR000923">
    <property type="entry name" value="BlueCu_1"/>
</dbReference>
<evidence type="ECO:0000256" key="7">
    <source>
        <dbReference type="PIRSR" id="PIRSR602387-1"/>
    </source>
</evidence>
<feature type="binding site" evidence="7">
    <location>
        <position position="168"/>
    </location>
    <ligand>
        <name>Cu cation</name>
        <dbReference type="ChEBI" id="CHEBI:23378"/>
    </ligand>
</feature>
<keyword evidence="11" id="KW-1185">Reference proteome</keyword>
<protein>
    <submittedName>
        <fullName evidence="10">Halocyanin domain-containing protein</fullName>
    </submittedName>
</protein>
<dbReference type="InterPro" id="IPR002387">
    <property type="entry name" value="Plastocyanin"/>
</dbReference>
<dbReference type="NCBIfam" id="TIGR03102">
    <property type="entry name" value="halo_cynanin"/>
    <property type="match status" value="1"/>
</dbReference>
<dbReference type="Proteomes" id="UP001595945">
    <property type="component" value="Unassembled WGS sequence"/>
</dbReference>
<name>A0ABD5Q8A9_9EURY</name>
<dbReference type="GeneID" id="73046729"/>
<keyword evidence="4" id="KW-0249">Electron transport</keyword>
<keyword evidence="3 7" id="KW-0479">Metal-binding</keyword>
<accession>A0ABD5Q8A9</accession>
<dbReference type="PROSITE" id="PS51318">
    <property type="entry name" value="TAT"/>
    <property type="match status" value="1"/>
</dbReference>
<dbReference type="PROSITE" id="PS51257">
    <property type="entry name" value="PROKAR_LIPOPROTEIN"/>
    <property type="match status" value="1"/>
</dbReference>
<gene>
    <name evidence="10" type="ORF">ACFO9K_18125</name>
</gene>
<comment type="subcellular location">
    <subcellularLocation>
        <location evidence="1">Membrane</location>
    </subcellularLocation>
</comment>
<dbReference type="SUPFAM" id="SSF49503">
    <property type="entry name" value="Cupredoxins"/>
    <property type="match status" value="1"/>
</dbReference>
<evidence type="ECO:0000313" key="11">
    <source>
        <dbReference type="Proteomes" id="UP001595945"/>
    </source>
</evidence>
<comment type="caution">
    <text evidence="10">The sequence shown here is derived from an EMBL/GenBank/DDBJ whole genome shotgun (WGS) entry which is preliminary data.</text>
</comment>
<evidence type="ECO:0000256" key="8">
    <source>
        <dbReference type="SAM" id="MobiDB-lite"/>
    </source>
</evidence>
<dbReference type="AlphaFoldDB" id="A0ABD5Q8A9"/>
<dbReference type="PANTHER" id="PTHR34192:SF10">
    <property type="entry name" value="PLASTOCYANIN MAJOR ISOFORM, CHLOROPLASTIC-RELATED"/>
    <property type="match status" value="1"/>
</dbReference>
<feature type="compositionally biased region" description="Low complexity" evidence="8">
    <location>
        <begin position="50"/>
        <end position="62"/>
    </location>
</feature>
<keyword evidence="2" id="KW-0813">Transport</keyword>
<dbReference type="InterPro" id="IPR017533">
    <property type="entry name" value="Halocyanin"/>
</dbReference>
<dbReference type="InterPro" id="IPR006311">
    <property type="entry name" value="TAT_signal"/>
</dbReference>
<dbReference type="Gene3D" id="2.60.40.420">
    <property type="entry name" value="Cupredoxins - blue copper proteins"/>
    <property type="match status" value="1"/>
</dbReference>
<evidence type="ECO:0000313" key="10">
    <source>
        <dbReference type="EMBL" id="MFC4826174.1"/>
    </source>
</evidence>
<evidence type="ECO:0000256" key="1">
    <source>
        <dbReference type="ARBA" id="ARBA00004370"/>
    </source>
</evidence>
<dbReference type="GO" id="GO:0016020">
    <property type="term" value="C:membrane"/>
    <property type="evidence" value="ECO:0007669"/>
    <property type="project" value="UniProtKB-SubCell"/>
</dbReference>
<dbReference type="PRINTS" id="PR00157">
    <property type="entry name" value="PLASTOCYANIN"/>
</dbReference>
<dbReference type="RefSeq" id="WP_254268205.1">
    <property type="nucleotide sequence ID" value="NZ_CP100400.1"/>
</dbReference>
<sequence>MNRDTLDRRTMLKTMAVGAASATIAGCSSGGGGSGGDGGETSGDGGSGDSSGDSGASGSGSTDFGGWFDGVSNFDGVVDETGKSEVTVKVGAKGNGGNFAFSPAAVKVSKDTKVVWEWTGKGSFHNVVADSGDFESEQTDEQGHTFSQTFSSSGTHKYYCTPHKAMGMKGAIVVE</sequence>
<feature type="region of interest" description="Disordered" evidence="8">
    <location>
        <begin position="26"/>
        <end position="62"/>
    </location>
</feature>
<dbReference type="InterPro" id="IPR008972">
    <property type="entry name" value="Cupredoxin"/>
</dbReference>
<dbReference type="Pfam" id="PF00127">
    <property type="entry name" value="Copper-bind"/>
    <property type="match status" value="1"/>
</dbReference>
<keyword evidence="5 7" id="KW-0186">Copper</keyword>
<evidence type="ECO:0000256" key="2">
    <source>
        <dbReference type="ARBA" id="ARBA00022448"/>
    </source>
</evidence>
<keyword evidence="6" id="KW-0472">Membrane</keyword>
<dbReference type="EMBL" id="JBHSHT010000002">
    <property type="protein sequence ID" value="MFC4826174.1"/>
    <property type="molecule type" value="Genomic_DNA"/>
</dbReference>
<dbReference type="CDD" id="cd04220">
    <property type="entry name" value="Halocyanin"/>
    <property type="match status" value="1"/>
</dbReference>
<organism evidence="10 11">
    <name type="scientific">Halorussus aquaticus</name>
    <dbReference type="NCBI Taxonomy" id="2953748"/>
    <lineage>
        <taxon>Archaea</taxon>
        <taxon>Methanobacteriati</taxon>
        <taxon>Methanobacteriota</taxon>
        <taxon>Stenosarchaea group</taxon>
        <taxon>Halobacteria</taxon>
        <taxon>Halobacteriales</taxon>
        <taxon>Haladaptataceae</taxon>
        <taxon>Halorussus</taxon>
    </lineage>
</organism>